<reference evidence="1 2" key="1">
    <citation type="journal article" date="2016" name="Mol. Biol. Evol.">
        <title>Comparative Genomics of Early-Diverging Mushroom-Forming Fungi Provides Insights into the Origins of Lignocellulose Decay Capabilities.</title>
        <authorList>
            <person name="Nagy L.G."/>
            <person name="Riley R."/>
            <person name="Tritt A."/>
            <person name="Adam C."/>
            <person name="Daum C."/>
            <person name="Floudas D."/>
            <person name="Sun H."/>
            <person name="Yadav J.S."/>
            <person name="Pangilinan J."/>
            <person name="Larsson K.H."/>
            <person name="Matsuura K."/>
            <person name="Barry K."/>
            <person name="Labutti K."/>
            <person name="Kuo R."/>
            <person name="Ohm R.A."/>
            <person name="Bhattacharya S.S."/>
            <person name="Shirouzu T."/>
            <person name="Yoshinaga Y."/>
            <person name="Martin F.M."/>
            <person name="Grigoriev I.V."/>
            <person name="Hibbett D.S."/>
        </authorList>
    </citation>
    <scope>NUCLEOTIDE SEQUENCE [LARGE SCALE GENOMIC DNA]</scope>
    <source>
        <strain evidence="1 2">HHB12029</strain>
    </source>
</reference>
<dbReference type="AlphaFoldDB" id="A0A165P532"/>
<evidence type="ECO:0000313" key="2">
    <source>
        <dbReference type="Proteomes" id="UP000077266"/>
    </source>
</evidence>
<keyword evidence="2" id="KW-1185">Reference proteome</keyword>
<dbReference type="InParanoid" id="A0A165P532"/>
<accession>A0A165P532</accession>
<gene>
    <name evidence="1" type="ORF">EXIGLDRAFT_829874</name>
</gene>
<dbReference type="EMBL" id="KV425892">
    <property type="protein sequence ID" value="KZW01659.1"/>
    <property type="molecule type" value="Genomic_DNA"/>
</dbReference>
<name>A0A165P532_EXIGL</name>
<dbReference type="Proteomes" id="UP000077266">
    <property type="component" value="Unassembled WGS sequence"/>
</dbReference>
<evidence type="ECO:0000313" key="1">
    <source>
        <dbReference type="EMBL" id="KZW01659.1"/>
    </source>
</evidence>
<protein>
    <submittedName>
        <fullName evidence="1">Uncharacterized protein</fullName>
    </submittedName>
</protein>
<sequence length="129" mass="14463">MLLALQPLKDDLYSAIIAETFRYIASGDLMKMWTANVDAKRRRRRPGQGGGTSAYNVFHTALSKVILKWKDVIAPHHPAIDLSMSVIDINRITTVLWDRVGKCGDLVDLCVRVAKERRSMLAAADELHC</sequence>
<organism evidence="1 2">
    <name type="scientific">Exidia glandulosa HHB12029</name>
    <dbReference type="NCBI Taxonomy" id="1314781"/>
    <lineage>
        <taxon>Eukaryota</taxon>
        <taxon>Fungi</taxon>
        <taxon>Dikarya</taxon>
        <taxon>Basidiomycota</taxon>
        <taxon>Agaricomycotina</taxon>
        <taxon>Agaricomycetes</taxon>
        <taxon>Auriculariales</taxon>
        <taxon>Exidiaceae</taxon>
        <taxon>Exidia</taxon>
    </lineage>
</organism>
<proteinExistence type="predicted"/>